<dbReference type="EMBL" id="CP058316">
    <property type="protein sequence ID" value="QLD12020.1"/>
    <property type="molecule type" value="Genomic_DNA"/>
</dbReference>
<dbReference type="Gene3D" id="3.40.190.10">
    <property type="entry name" value="Periplasmic binding protein-like II"/>
    <property type="match status" value="1"/>
</dbReference>
<evidence type="ECO:0000313" key="7">
    <source>
        <dbReference type="Proteomes" id="UP000509638"/>
    </source>
</evidence>
<protein>
    <submittedName>
        <fullName evidence="6">ABC transporter substrate-binding protein</fullName>
    </submittedName>
</protein>
<dbReference type="PIRSF" id="PIRSF002741">
    <property type="entry name" value="MppA"/>
    <property type="match status" value="1"/>
</dbReference>
<dbReference type="PROSITE" id="PS51257">
    <property type="entry name" value="PROKAR_LIPOPROTEIN"/>
    <property type="match status" value="1"/>
</dbReference>
<dbReference type="GO" id="GO:1904680">
    <property type="term" value="F:peptide transmembrane transporter activity"/>
    <property type="evidence" value="ECO:0007669"/>
    <property type="project" value="TreeGrafter"/>
</dbReference>
<dbReference type="Gene3D" id="3.90.76.10">
    <property type="entry name" value="Dipeptide-binding Protein, Domain 1"/>
    <property type="match status" value="1"/>
</dbReference>
<dbReference type="RefSeq" id="WP_178012445.1">
    <property type="nucleotide sequence ID" value="NZ_CP058316.1"/>
</dbReference>
<dbReference type="SUPFAM" id="SSF53850">
    <property type="entry name" value="Periplasmic binding protein-like II"/>
    <property type="match status" value="1"/>
</dbReference>
<gene>
    <name evidence="6" type="ORF">HW566_09740</name>
</gene>
<evidence type="ECO:0000256" key="3">
    <source>
        <dbReference type="ARBA" id="ARBA00022729"/>
    </source>
</evidence>
<dbReference type="Pfam" id="PF00496">
    <property type="entry name" value="SBP_bac_5"/>
    <property type="match status" value="1"/>
</dbReference>
<feature type="chain" id="PRO_5038392679" evidence="4">
    <location>
        <begin position="25"/>
        <end position="563"/>
    </location>
</feature>
<dbReference type="GO" id="GO:0015833">
    <property type="term" value="P:peptide transport"/>
    <property type="evidence" value="ECO:0007669"/>
    <property type="project" value="TreeGrafter"/>
</dbReference>
<name>A0A7D5JDL2_9MICO</name>
<dbReference type="GO" id="GO:0043190">
    <property type="term" value="C:ATP-binding cassette (ABC) transporter complex"/>
    <property type="evidence" value="ECO:0007669"/>
    <property type="project" value="InterPro"/>
</dbReference>
<dbReference type="Gene3D" id="3.10.105.10">
    <property type="entry name" value="Dipeptide-binding Protein, Domain 3"/>
    <property type="match status" value="1"/>
</dbReference>
<sequence>MRRRRRLALGVLAVTAMLTTSACANVGLEPAPAAPEGFIDEIRMPSEAGGSVQGLLNYNWLSPNATVQTWLFEPLMIRDRFTCEAVPWLATGYTWEGPDRFVLTLREGVEWSDGEPFTADDVVYTFLAGKEYPAADKAGLWGDFFGAPAESVTALDEHTVVFEFAGAAIPKTDAILQTTKILPEHIYADQGDPTLFVDEIGVGTGPFTPESYNGRRLVLERNENYWNADEVRVQRLSLEGQFDANSGALKLRSGALDLYRGDIPNPNRSVVAPDPENAHFFYPPDATTVLALNTERPVLDDPAFREAFAYALDRDALSQRASFGIMEPASQTMLLLPFQEQAVPEQWRGKEFIPYDPDRANEMLDAAGYARNADGQRVDADGRPLSFVFSVQAGWMDVIAMADVISRNAADVGVQVRMVTTDPNAIEGMQKAGDFDMTVDFVSGGCQRARDLGAKLQSSQISSDQELLLNRARYVNPEIDALIDEWTNTTDESRTAEIEGRIMDVFMTEFPYIALQYAPSRLIYRTNNAVGWPSDDNPYPVDQLIRLSHELRPPGEADADGED</sequence>
<dbReference type="InterPro" id="IPR000914">
    <property type="entry name" value="SBP_5_dom"/>
</dbReference>
<keyword evidence="3 4" id="KW-0732">Signal</keyword>
<evidence type="ECO:0000256" key="4">
    <source>
        <dbReference type="SAM" id="SignalP"/>
    </source>
</evidence>
<feature type="signal peptide" evidence="4">
    <location>
        <begin position="1"/>
        <end position="24"/>
    </location>
</feature>
<evidence type="ECO:0000313" key="6">
    <source>
        <dbReference type="EMBL" id="QLD12020.1"/>
    </source>
</evidence>
<dbReference type="PANTHER" id="PTHR30290">
    <property type="entry name" value="PERIPLASMIC BINDING COMPONENT OF ABC TRANSPORTER"/>
    <property type="match status" value="1"/>
</dbReference>
<dbReference type="InterPro" id="IPR039424">
    <property type="entry name" value="SBP_5"/>
</dbReference>
<keyword evidence="2" id="KW-0813">Transport</keyword>
<dbReference type="InterPro" id="IPR030678">
    <property type="entry name" value="Peptide/Ni-bd"/>
</dbReference>
<evidence type="ECO:0000256" key="2">
    <source>
        <dbReference type="ARBA" id="ARBA00022448"/>
    </source>
</evidence>
<dbReference type="AlphaFoldDB" id="A0A7D5JDL2"/>
<reference evidence="6 7" key="1">
    <citation type="submission" date="2020-06" db="EMBL/GenBank/DDBJ databases">
        <authorList>
            <person name="Jo H."/>
        </authorList>
    </citation>
    <scope>NUCLEOTIDE SEQUENCE [LARGE SCALE GENOMIC DNA]</scope>
    <source>
        <strain evidence="6 7">I46</strain>
    </source>
</reference>
<dbReference type="PANTHER" id="PTHR30290:SF9">
    <property type="entry name" value="OLIGOPEPTIDE-BINDING PROTEIN APPA"/>
    <property type="match status" value="1"/>
</dbReference>
<dbReference type="GO" id="GO:0042597">
    <property type="term" value="C:periplasmic space"/>
    <property type="evidence" value="ECO:0007669"/>
    <property type="project" value="UniProtKB-ARBA"/>
</dbReference>
<proteinExistence type="inferred from homology"/>
<feature type="domain" description="Solute-binding protein family 5" evidence="5">
    <location>
        <begin position="85"/>
        <end position="439"/>
    </location>
</feature>
<dbReference type="Proteomes" id="UP000509638">
    <property type="component" value="Chromosome"/>
</dbReference>
<organism evidence="6 7">
    <name type="scientific">Microbacterium oleivorans</name>
    <dbReference type="NCBI Taxonomy" id="273677"/>
    <lineage>
        <taxon>Bacteria</taxon>
        <taxon>Bacillati</taxon>
        <taxon>Actinomycetota</taxon>
        <taxon>Actinomycetes</taxon>
        <taxon>Micrococcales</taxon>
        <taxon>Microbacteriaceae</taxon>
        <taxon>Microbacterium</taxon>
    </lineage>
</organism>
<dbReference type="CDD" id="cd08509">
    <property type="entry name" value="PBP2_TmCBP_oligosaccharides_like"/>
    <property type="match status" value="1"/>
</dbReference>
<comment type="similarity">
    <text evidence="1">Belongs to the bacterial solute-binding protein 5 family.</text>
</comment>
<evidence type="ECO:0000256" key="1">
    <source>
        <dbReference type="ARBA" id="ARBA00005695"/>
    </source>
</evidence>
<accession>A0A7D5JDL2</accession>
<evidence type="ECO:0000259" key="5">
    <source>
        <dbReference type="Pfam" id="PF00496"/>
    </source>
</evidence>